<evidence type="ECO:0000256" key="1">
    <source>
        <dbReference type="SAM" id="MobiDB-lite"/>
    </source>
</evidence>
<feature type="compositionally biased region" description="Basic and acidic residues" evidence="1">
    <location>
        <begin position="18"/>
        <end position="28"/>
    </location>
</feature>
<sequence>MEEQIRKIRTAPIRRTRMAPERNENERRKQARANLKVYDRESRAENYEPLRPDKKKPPLPTPEERVIASQYILEKMKECFGPKGGQLIITKIIKGGENYDK</sequence>
<evidence type="ECO:0000313" key="2">
    <source>
        <dbReference type="EMBL" id="QJA92642.1"/>
    </source>
</evidence>
<organism evidence="2">
    <name type="scientific">viral metagenome</name>
    <dbReference type="NCBI Taxonomy" id="1070528"/>
    <lineage>
        <taxon>unclassified sequences</taxon>
        <taxon>metagenomes</taxon>
        <taxon>organismal metagenomes</taxon>
    </lineage>
</organism>
<proteinExistence type="predicted"/>
<feature type="compositionally biased region" description="Basic residues" evidence="1">
    <location>
        <begin position="7"/>
        <end position="17"/>
    </location>
</feature>
<feature type="compositionally biased region" description="Basic and acidic residues" evidence="1">
    <location>
        <begin position="37"/>
        <end position="63"/>
    </location>
</feature>
<gene>
    <name evidence="2" type="ORF">MM415B04542_0005</name>
</gene>
<feature type="region of interest" description="Disordered" evidence="1">
    <location>
        <begin position="1"/>
        <end position="63"/>
    </location>
</feature>
<accession>A0A6M3LG83</accession>
<reference evidence="2" key="1">
    <citation type="submission" date="2020-03" db="EMBL/GenBank/DDBJ databases">
        <title>The deep terrestrial virosphere.</title>
        <authorList>
            <person name="Holmfeldt K."/>
            <person name="Nilsson E."/>
            <person name="Simone D."/>
            <person name="Lopez-Fernandez M."/>
            <person name="Wu X."/>
            <person name="de Brujin I."/>
            <person name="Lundin D."/>
            <person name="Andersson A."/>
            <person name="Bertilsson S."/>
            <person name="Dopson M."/>
        </authorList>
    </citation>
    <scope>NUCLEOTIDE SEQUENCE</scope>
    <source>
        <strain evidence="2">MM415B04542</strain>
    </source>
</reference>
<protein>
    <submittedName>
        <fullName evidence="2">Uncharacterized protein</fullName>
    </submittedName>
</protein>
<dbReference type="AlphaFoldDB" id="A0A6M3LG83"/>
<dbReference type="EMBL" id="MT143084">
    <property type="protein sequence ID" value="QJA92642.1"/>
    <property type="molecule type" value="Genomic_DNA"/>
</dbReference>
<name>A0A6M3LG83_9ZZZZ</name>